<gene>
    <name evidence="7" type="primary">murE</name>
    <name evidence="12" type="ORF">EXE57_00100</name>
</gene>
<keyword evidence="7" id="KW-0547">Nucleotide-binding</keyword>
<dbReference type="GO" id="GO:0000287">
    <property type="term" value="F:magnesium ion binding"/>
    <property type="evidence" value="ECO:0007669"/>
    <property type="project" value="UniProtKB-UniRule"/>
</dbReference>
<dbReference type="GO" id="GO:0071555">
    <property type="term" value="P:cell wall organization"/>
    <property type="evidence" value="ECO:0007669"/>
    <property type="project" value="UniProtKB-KW"/>
</dbReference>
<comment type="function">
    <text evidence="7">Catalyzes the addition of meso-diaminopimelic acid to the nucleotide precursor UDP-N-acetylmuramoyl-L-alanyl-D-glutamate (UMAG) in the biosynthesis of bacterial cell-wall peptidoglycan.</text>
</comment>
<dbReference type="SUPFAM" id="SSF53244">
    <property type="entry name" value="MurD-like peptide ligases, peptide-binding domain"/>
    <property type="match status" value="1"/>
</dbReference>
<keyword evidence="7" id="KW-0963">Cytoplasm</keyword>
<dbReference type="PANTHER" id="PTHR23135:SF4">
    <property type="entry name" value="UDP-N-ACETYLMURAMOYL-L-ALANYL-D-GLUTAMATE--2,6-DIAMINOPIMELATE LIGASE MURE HOMOLOG, CHLOROPLASTIC"/>
    <property type="match status" value="1"/>
</dbReference>
<feature type="binding site" evidence="7">
    <location>
        <position position="481"/>
    </location>
    <ligand>
        <name>meso-2,6-diaminopimelate</name>
        <dbReference type="ChEBI" id="CHEBI:57791"/>
    </ligand>
</feature>
<sequence>MSDDILARTRPSRPRATPLVDLAGWLARHADGFRDPGTLDGEVTGISLSSQRIRPGDVYAALPGSRAHGIRFAADAVAAGAAAVLTDEAGAAEDPGVPLLVIDRPRAVLGRLAGWLYGDPAASLRLVGVTGTQGKTTTTRLAEGGLQAAGEHVAVIGTVGTRVDGEDVRTSLTTPEAPDLHGLFAMMRERGVTGCAMEVSSHALVMGRVDGVLFDVAVFTNLGRDHLDFHRDLDDYFAAKATLFTPARARRGLVNVDDEHGRLLLELATIPVRTYSSEGADADWRATDVELAATGSRFTVRGPGGLVLEASVPLPGDFNVSNALAAIASSAEAGWDAAAVAAGIAAGGGVPGRLERVEAGQDFAVVVDYAHKPDAVESALRTLRPLTEGRLIVVIGAGGDRDPGKRPLMGEIAGRLSDVLVVTDDNPRSEDAASIRAAILAGTEGTAAEVLEVGDRRLAIREAVGRAGTGDVVLVAGKGHESGQEVGDVVHPFDDREVVREELGARAEEEDLP</sequence>
<evidence type="ECO:0000259" key="9">
    <source>
        <dbReference type="Pfam" id="PF01225"/>
    </source>
</evidence>
<dbReference type="HAMAP" id="MF_00208">
    <property type="entry name" value="MurE"/>
    <property type="match status" value="1"/>
</dbReference>
<dbReference type="Pfam" id="PF01225">
    <property type="entry name" value="Mur_ligase"/>
    <property type="match status" value="1"/>
</dbReference>
<feature type="short sequence motif" description="Meso-diaminopimelate recognition motif" evidence="7">
    <location>
        <begin position="425"/>
        <end position="428"/>
    </location>
</feature>
<keyword evidence="4 7" id="KW-0573">Peptidoglycan synthesis</keyword>
<dbReference type="Gene3D" id="3.40.1190.10">
    <property type="entry name" value="Mur-like, catalytic domain"/>
    <property type="match status" value="1"/>
</dbReference>
<dbReference type="GO" id="GO:0051301">
    <property type="term" value="P:cell division"/>
    <property type="evidence" value="ECO:0007669"/>
    <property type="project" value="UniProtKB-KW"/>
</dbReference>
<feature type="domain" description="Mur ligase C-terminal" evidence="10">
    <location>
        <begin position="352"/>
        <end position="479"/>
    </location>
</feature>
<keyword evidence="6 7" id="KW-0961">Cell wall biogenesis/degradation</keyword>
<comment type="PTM">
    <text evidence="7">Carboxylation is probably crucial for Mg(2+) binding and, consequently, for the gamma-phosphate positioning of ATP.</text>
</comment>
<dbReference type="SUPFAM" id="SSF53623">
    <property type="entry name" value="MurD-like peptide ligases, catalytic domain"/>
    <property type="match status" value="1"/>
</dbReference>
<dbReference type="GO" id="GO:0009252">
    <property type="term" value="P:peptidoglycan biosynthetic process"/>
    <property type="evidence" value="ECO:0007669"/>
    <property type="project" value="UniProtKB-UniRule"/>
</dbReference>
<organism evidence="12 13">
    <name type="scientific">Nocardioides euryhalodurans</name>
    <dbReference type="NCBI Taxonomy" id="2518370"/>
    <lineage>
        <taxon>Bacteria</taxon>
        <taxon>Bacillati</taxon>
        <taxon>Actinomycetota</taxon>
        <taxon>Actinomycetes</taxon>
        <taxon>Propionibacteriales</taxon>
        <taxon>Nocardioidaceae</taxon>
        <taxon>Nocardioides</taxon>
    </lineage>
</organism>
<evidence type="ECO:0000256" key="7">
    <source>
        <dbReference type="HAMAP-Rule" id="MF_00208"/>
    </source>
</evidence>
<comment type="caution">
    <text evidence="7">Lacks conserved residue(s) required for the propagation of feature annotation.</text>
</comment>
<keyword evidence="5 7" id="KW-0131">Cell cycle</keyword>
<feature type="binding site" evidence="7">
    <location>
        <position position="477"/>
    </location>
    <ligand>
        <name>meso-2,6-diaminopimelate</name>
        <dbReference type="ChEBI" id="CHEBI:57791"/>
    </ligand>
</feature>
<dbReference type="Pfam" id="PF02875">
    <property type="entry name" value="Mur_ligase_C"/>
    <property type="match status" value="1"/>
</dbReference>
<comment type="subcellular location">
    <subcellularLocation>
        <location evidence="7 8">Cytoplasm</location>
    </subcellularLocation>
</comment>
<feature type="binding site" evidence="7">
    <location>
        <position position="200"/>
    </location>
    <ligand>
        <name>UDP-N-acetyl-alpha-D-muramoyl-L-alanyl-D-glutamate</name>
        <dbReference type="ChEBI" id="CHEBI:83900"/>
    </ligand>
</feature>
<feature type="domain" description="Mur ligase central" evidence="11">
    <location>
        <begin position="129"/>
        <end position="329"/>
    </location>
</feature>
<proteinExistence type="inferred from homology"/>
<dbReference type="EC" id="6.3.2.13" evidence="7"/>
<feature type="binding site" evidence="7">
    <location>
        <position position="401"/>
    </location>
    <ligand>
        <name>meso-2,6-diaminopimelate</name>
        <dbReference type="ChEBI" id="CHEBI:57791"/>
    </ligand>
</feature>
<feature type="binding site" evidence="7">
    <location>
        <begin position="131"/>
        <end position="137"/>
    </location>
    <ligand>
        <name>ATP</name>
        <dbReference type="ChEBI" id="CHEBI:30616"/>
    </ligand>
</feature>
<dbReference type="Proteomes" id="UP000294894">
    <property type="component" value="Chromosome"/>
</dbReference>
<dbReference type="GO" id="GO:0008765">
    <property type="term" value="F:UDP-N-acetylmuramoylalanyl-D-glutamate-2,6-diaminopimelate ligase activity"/>
    <property type="evidence" value="ECO:0007669"/>
    <property type="project" value="UniProtKB-UniRule"/>
</dbReference>
<dbReference type="NCBIfam" id="NF001126">
    <property type="entry name" value="PRK00139.1-4"/>
    <property type="match status" value="1"/>
</dbReference>
<evidence type="ECO:0000256" key="6">
    <source>
        <dbReference type="ARBA" id="ARBA00023316"/>
    </source>
</evidence>
<dbReference type="OrthoDB" id="9800958at2"/>
<dbReference type="PANTHER" id="PTHR23135">
    <property type="entry name" value="MUR LIGASE FAMILY MEMBER"/>
    <property type="match status" value="1"/>
</dbReference>
<keyword evidence="3 7" id="KW-0133">Cell shape</keyword>
<evidence type="ECO:0000256" key="8">
    <source>
        <dbReference type="RuleBase" id="RU004135"/>
    </source>
</evidence>
<dbReference type="AlphaFoldDB" id="A0A4P7GPR5"/>
<dbReference type="GO" id="GO:0008360">
    <property type="term" value="P:regulation of cell shape"/>
    <property type="evidence" value="ECO:0007669"/>
    <property type="project" value="UniProtKB-KW"/>
</dbReference>
<dbReference type="KEGG" id="noy:EXE57_00100"/>
<dbReference type="InterPro" id="IPR000713">
    <property type="entry name" value="Mur_ligase_N"/>
</dbReference>
<feature type="binding site" evidence="7">
    <location>
        <position position="48"/>
    </location>
    <ligand>
        <name>UDP-N-acetyl-alpha-D-muramoyl-L-alanyl-D-glutamate</name>
        <dbReference type="ChEBI" id="CHEBI:83900"/>
    </ligand>
</feature>
<dbReference type="NCBIfam" id="NF001124">
    <property type="entry name" value="PRK00139.1-2"/>
    <property type="match status" value="1"/>
</dbReference>
<protein>
    <recommendedName>
        <fullName evidence="7">UDP-N-acetylmuramoyl-L-alanyl-D-glutamate--2,6-diaminopimelate ligase</fullName>
        <ecNumber evidence="7">6.3.2.13</ecNumber>
    </recommendedName>
    <alternativeName>
        <fullName evidence="7">Meso-A2pm-adding enzyme</fullName>
    </alternativeName>
    <alternativeName>
        <fullName evidence="7">Meso-diaminopimelate-adding enzyme</fullName>
    </alternativeName>
    <alternativeName>
        <fullName evidence="7">UDP-MurNAc-L-Ala-D-Glu:meso-diaminopimelate ligase</fullName>
    </alternativeName>
    <alternativeName>
        <fullName evidence="7">UDP-MurNAc-tripeptide synthetase</fullName>
    </alternativeName>
    <alternativeName>
        <fullName evidence="7">UDP-N-acetylmuramyl-tripeptide synthetase</fullName>
    </alternativeName>
</protein>
<dbReference type="Pfam" id="PF08245">
    <property type="entry name" value="Mur_ligase_M"/>
    <property type="match status" value="1"/>
</dbReference>
<feature type="binding site" evidence="7">
    <location>
        <begin position="425"/>
        <end position="428"/>
    </location>
    <ligand>
        <name>meso-2,6-diaminopimelate</name>
        <dbReference type="ChEBI" id="CHEBI:57791"/>
    </ligand>
</feature>
<dbReference type="EMBL" id="CP038267">
    <property type="protein sequence ID" value="QBR94235.1"/>
    <property type="molecule type" value="Genomic_DNA"/>
</dbReference>
<evidence type="ECO:0000256" key="5">
    <source>
        <dbReference type="ARBA" id="ARBA00023306"/>
    </source>
</evidence>
<dbReference type="GO" id="GO:0005737">
    <property type="term" value="C:cytoplasm"/>
    <property type="evidence" value="ECO:0007669"/>
    <property type="project" value="UniProtKB-SubCell"/>
</dbReference>
<feature type="domain" description="Mur ligase N-terminal catalytic" evidence="9">
    <location>
        <begin position="42"/>
        <end position="113"/>
    </location>
</feature>
<evidence type="ECO:0000313" key="12">
    <source>
        <dbReference type="EMBL" id="QBR94235.1"/>
    </source>
</evidence>
<evidence type="ECO:0000259" key="10">
    <source>
        <dbReference type="Pfam" id="PF02875"/>
    </source>
</evidence>
<comment type="similarity">
    <text evidence="1 7">Belongs to the MurCDEF family. MurE subfamily.</text>
</comment>
<evidence type="ECO:0000259" key="11">
    <source>
        <dbReference type="Pfam" id="PF08245"/>
    </source>
</evidence>
<evidence type="ECO:0000313" key="13">
    <source>
        <dbReference type="Proteomes" id="UP000294894"/>
    </source>
</evidence>
<feature type="binding site" evidence="7">
    <location>
        <begin position="173"/>
        <end position="174"/>
    </location>
    <ligand>
        <name>UDP-N-acetyl-alpha-D-muramoyl-L-alanyl-D-glutamate</name>
        <dbReference type="ChEBI" id="CHEBI:83900"/>
    </ligand>
</feature>
<dbReference type="InterPro" id="IPR036565">
    <property type="entry name" value="Mur-like_cat_sf"/>
</dbReference>
<keyword evidence="7" id="KW-0067">ATP-binding</keyword>
<accession>A0A4P7GPR5</accession>
<dbReference type="NCBIfam" id="TIGR01085">
    <property type="entry name" value="murE"/>
    <property type="match status" value="1"/>
</dbReference>
<dbReference type="GO" id="GO:0005524">
    <property type="term" value="F:ATP binding"/>
    <property type="evidence" value="ECO:0007669"/>
    <property type="project" value="UniProtKB-UniRule"/>
</dbReference>
<comment type="pathway">
    <text evidence="7 8">Cell wall biogenesis; peptidoglycan biosynthesis.</text>
</comment>
<feature type="binding site" evidence="7">
    <location>
        <position position="208"/>
    </location>
    <ligand>
        <name>UDP-N-acetyl-alpha-D-muramoyl-L-alanyl-D-glutamate</name>
        <dbReference type="ChEBI" id="CHEBI:83900"/>
    </ligand>
</feature>
<feature type="binding site" evidence="7">
    <location>
        <position position="50"/>
    </location>
    <ligand>
        <name>UDP-N-acetyl-alpha-D-muramoyl-L-alanyl-D-glutamate</name>
        <dbReference type="ChEBI" id="CHEBI:83900"/>
    </ligand>
</feature>
<keyword evidence="7" id="KW-0460">Magnesium</keyword>
<dbReference type="Gene3D" id="3.90.190.20">
    <property type="entry name" value="Mur ligase, C-terminal domain"/>
    <property type="match status" value="1"/>
</dbReference>
<keyword evidence="13" id="KW-1185">Reference proteome</keyword>
<evidence type="ECO:0000256" key="3">
    <source>
        <dbReference type="ARBA" id="ARBA00022960"/>
    </source>
</evidence>
<comment type="catalytic activity">
    <reaction evidence="7">
        <text>UDP-N-acetyl-alpha-D-muramoyl-L-alanyl-D-glutamate + meso-2,6-diaminopimelate + ATP = UDP-N-acetyl-alpha-D-muramoyl-L-alanyl-gamma-D-glutamyl-meso-2,6-diaminopimelate + ADP + phosphate + H(+)</text>
        <dbReference type="Rhea" id="RHEA:23676"/>
        <dbReference type="ChEBI" id="CHEBI:15378"/>
        <dbReference type="ChEBI" id="CHEBI:30616"/>
        <dbReference type="ChEBI" id="CHEBI:43474"/>
        <dbReference type="ChEBI" id="CHEBI:57791"/>
        <dbReference type="ChEBI" id="CHEBI:83900"/>
        <dbReference type="ChEBI" id="CHEBI:83905"/>
        <dbReference type="ChEBI" id="CHEBI:456216"/>
        <dbReference type="EC" id="6.3.2.13"/>
    </reaction>
</comment>
<keyword evidence="7 12" id="KW-0436">Ligase</keyword>
<evidence type="ECO:0000256" key="1">
    <source>
        <dbReference type="ARBA" id="ARBA00005898"/>
    </source>
</evidence>
<dbReference type="InterPro" id="IPR004101">
    <property type="entry name" value="Mur_ligase_C"/>
</dbReference>
<name>A0A4P7GPR5_9ACTN</name>
<reference evidence="12 13" key="1">
    <citation type="submission" date="2019-03" db="EMBL/GenBank/DDBJ databases">
        <title>Three New Species of Nocardioides, Nocardioides euryhalodurans sp. nov., Nocardioides seonyuensis sp. nov. and Nocardioides eburneoflavus sp. nov., Iolated from Soil.</title>
        <authorList>
            <person name="Roh S.G."/>
            <person name="Lee C."/>
            <person name="Kim M.-K."/>
            <person name="Kim S.B."/>
        </authorList>
    </citation>
    <scope>NUCLEOTIDE SEQUENCE [LARGE SCALE GENOMIC DNA]</scope>
    <source>
        <strain evidence="12 13">MMS17-SY117</strain>
    </source>
</reference>
<comment type="cofactor">
    <cofactor evidence="7">
        <name>Mg(2+)</name>
        <dbReference type="ChEBI" id="CHEBI:18420"/>
    </cofactor>
</comment>
<evidence type="ECO:0000256" key="4">
    <source>
        <dbReference type="ARBA" id="ARBA00022984"/>
    </source>
</evidence>
<dbReference type="InterPro" id="IPR036615">
    <property type="entry name" value="Mur_ligase_C_dom_sf"/>
</dbReference>
<evidence type="ECO:0000256" key="2">
    <source>
        <dbReference type="ARBA" id="ARBA00022618"/>
    </source>
</evidence>
<dbReference type="InterPro" id="IPR013221">
    <property type="entry name" value="Mur_ligase_cen"/>
</dbReference>
<dbReference type="Gene3D" id="3.40.1390.10">
    <property type="entry name" value="MurE/MurF, N-terminal domain"/>
    <property type="match status" value="1"/>
</dbReference>
<keyword evidence="2 7" id="KW-0132">Cell division</keyword>
<dbReference type="SUPFAM" id="SSF63418">
    <property type="entry name" value="MurE/MurF N-terminal domain"/>
    <property type="match status" value="1"/>
</dbReference>
<feature type="modified residue" description="N6-carboxylysine" evidence="7">
    <location>
        <position position="240"/>
    </location>
</feature>
<dbReference type="InterPro" id="IPR035911">
    <property type="entry name" value="MurE/MurF_N"/>
</dbReference>
<dbReference type="InterPro" id="IPR005761">
    <property type="entry name" value="UDP-N-AcMur-Glu-dNH2Pim_ligase"/>
</dbReference>
<dbReference type="UniPathway" id="UPA00219"/>